<feature type="compositionally biased region" description="Polar residues" evidence="1">
    <location>
        <begin position="49"/>
        <end position="61"/>
    </location>
</feature>
<evidence type="ECO:0000313" key="3">
    <source>
        <dbReference type="Proteomes" id="UP000314294"/>
    </source>
</evidence>
<organism evidence="2 3">
    <name type="scientific">Liparis tanakae</name>
    <name type="common">Tanaka's snailfish</name>
    <dbReference type="NCBI Taxonomy" id="230148"/>
    <lineage>
        <taxon>Eukaryota</taxon>
        <taxon>Metazoa</taxon>
        <taxon>Chordata</taxon>
        <taxon>Craniata</taxon>
        <taxon>Vertebrata</taxon>
        <taxon>Euteleostomi</taxon>
        <taxon>Actinopterygii</taxon>
        <taxon>Neopterygii</taxon>
        <taxon>Teleostei</taxon>
        <taxon>Neoteleostei</taxon>
        <taxon>Acanthomorphata</taxon>
        <taxon>Eupercaria</taxon>
        <taxon>Perciformes</taxon>
        <taxon>Cottioidei</taxon>
        <taxon>Cottales</taxon>
        <taxon>Liparidae</taxon>
        <taxon>Liparis</taxon>
    </lineage>
</organism>
<comment type="caution">
    <text evidence="2">The sequence shown here is derived from an EMBL/GenBank/DDBJ whole genome shotgun (WGS) entry which is preliminary data.</text>
</comment>
<accession>A0A4Z2FLG8</accession>
<feature type="region of interest" description="Disordered" evidence="1">
    <location>
        <begin position="41"/>
        <end position="61"/>
    </location>
</feature>
<keyword evidence="3" id="KW-1185">Reference proteome</keyword>
<dbReference type="EMBL" id="SRLO01001060">
    <property type="protein sequence ID" value="TNN42096.1"/>
    <property type="molecule type" value="Genomic_DNA"/>
</dbReference>
<protein>
    <submittedName>
        <fullName evidence="2">Uncharacterized protein</fullName>
    </submittedName>
</protein>
<reference evidence="2 3" key="1">
    <citation type="submission" date="2019-03" db="EMBL/GenBank/DDBJ databases">
        <title>First draft genome of Liparis tanakae, snailfish: a comprehensive survey of snailfish specific genes.</title>
        <authorList>
            <person name="Kim W."/>
            <person name="Song I."/>
            <person name="Jeong J.-H."/>
            <person name="Kim D."/>
            <person name="Kim S."/>
            <person name="Ryu S."/>
            <person name="Song J.Y."/>
            <person name="Lee S.K."/>
        </authorList>
    </citation>
    <scope>NUCLEOTIDE SEQUENCE [LARGE SCALE GENOMIC DNA]</scope>
    <source>
        <tissue evidence="2">Muscle</tissue>
    </source>
</reference>
<evidence type="ECO:0000256" key="1">
    <source>
        <dbReference type="SAM" id="MobiDB-lite"/>
    </source>
</evidence>
<dbReference type="Proteomes" id="UP000314294">
    <property type="component" value="Unassembled WGS sequence"/>
</dbReference>
<evidence type="ECO:0000313" key="2">
    <source>
        <dbReference type="EMBL" id="TNN42096.1"/>
    </source>
</evidence>
<dbReference type="AlphaFoldDB" id="A0A4Z2FLG8"/>
<name>A0A4Z2FLG8_9TELE</name>
<gene>
    <name evidence="2" type="ORF">EYF80_047741</name>
</gene>
<sequence length="61" mass="6645">MDLDPQRHGVDLFEVEDTGASGLTTCLEELLENGVRKWGQEGGLGQRDTGAQQHFLSSSLD</sequence>
<proteinExistence type="predicted"/>